<proteinExistence type="predicted"/>
<dbReference type="PANTHER" id="PTHR43270">
    <property type="entry name" value="BETA-ALA-HIS DIPEPTIDASE"/>
    <property type="match status" value="1"/>
</dbReference>
<dbReference type="KEGG" id="rsa:RSal33209_1586"/>
<evidence type="ECO:0000256" key="2">
    <source>
        <dbReference type="ARBA" id="ARBA00022723"/>
    </source>
</evidence>
<keyword evidence="3" id="KW-0378">Hydrolase</keyword>
<protein>
    <submittedName>
        <fullName evidence="5">Peptidase family M20/M25/M40</fullName>
    </submittedName>
</protein>
<keyword evidence="1" id="KW-0645">Protease</keyword>
<feature type="domain" description="Peptidase M20 dimerisation" evidence="4">
    <location>
        <begin position="237"/>
        <end position="386"/>
    </location>
</feature>
<dbReference type="InterPro" id="IPR002933">
    <property type="entry name" value="Peptidase_M20"/>
</dbReference>
<dbReference type="GO" id="GO:0046872">
    <property type="term" value="F:metal ion binding"/>
    <property type="evidence" value="ECO:0007669"/>
    <property type="project" value="UniProtKB-KW"/>
</dbReference>
<evidence type="ECO:0000313" key="5">
    <source>
        <dbReference type="EMBL" id="ABY23322.1"/>
    </source>
</evidence>
<dbReference type="Gene3D" id="3.30.70.360">
    <property type="match status" value="1"/>
</dbReference>
<organism evidence="5 6">
    <name type="scientific">Renibacterium salmoninarum (strain ATCC 33209 / DSM 20767 / JCM 11484 / NBRC 15589 / NCIMB 2235)</name>
    <dbReference type="NCBI Taxonomy" id="288705"/>
    <lineage>
        <taxon>Bacteria</taxon>
        <taxon>Bacillati</taxon>
        <taxon>Actinomycetota</taxon>
        <taxon>Actinomycetes</taxon>
        <taxon>Micrococcales</taxon>
        <taxon>Micrococcaceae</taxon>
        <taxon>Renibacterium</taxon>
    </lineage>
</organism>
<dbReference type="NCBIfam" id="NF005914">
    <property type="entry name" value="PRK07907.1"/>
    <property type="match status" value="1"/>
</dbReference>
<dbReference type="AlphaFoldDB" id="A9WML1"/>
<dbReference type="Gene3D" id="3.40.630.10">
    <property type="entry name" value="Zn peptidases"/>
    <property type="match status" value="1"/>
</dbReference>
<dbReference type="Pfam" id="PF01546">
    <property type="entry name" value="Peptidase_M20"/>
    <property type="match status" value="1"/>
</dbReference>
<dbReference type="InterPro" id="IPR051458">
    <property type="entry name" value="Cyt/Met_Dipeptidase"/>
</dbReference>
<dbReference type="InterPro" id="IPR011650">
    <property type="entry name" value="Peptidase_M20_dimer"/>
</dbReference>
<sequence length="488" mass="51275">MALESITLNGNVGFMTSNSFSEESAAPVASQPAPETIEALRARVHSDFERTVAQLIELAKIPGVAWDAFDPVHLDRSAEAVAELIRSVGVDDVQILREAKSDGSPGGPAVVARKKAAPGKPTILLYAHHDVQPPGDSTLWNSVPFEPVEKDGRLWGRGVADDKAGVMAHISSLRAVNEVLGADFGVGVTLFIEGEEEAGSPTFRNFLERHQELLRADVIVVADSANWKVGVPALTTSLRGVLDAVIQVDVLDHSVHSGMFGGPILDAPTQLVRLLATLHDDEGSVAIDGLIQAAEPEIDYDEAGFRADASVLPGLALSGKGSISSRLWTQPALSVTGIDAPAVAVASNTLLSRASAKVSMRLSPGQDPQAAMDALAQHVENHAPKTAKVTFIPGEKGSAFATDTAAPAAQSMLWALQTAWGVNPVEAGLGGSIPFIADLTELYPDAQILITGVEDPDSRAHSANESLHLAEFEKAVLAEALLLTKLNS</sequence>
<dbReference type="Proteomes" id="UP000002007">
    <property type="component" value="Chromosome"/>
</dbReference>
<evidence type="ECO:0000313" key="6">
    <source>
        <dbReference type="Proteomes" id="UP000002007"/>
    </source>
</evidence>
<evidence type="ECO:0000256" key="1">
    <source>
        <dbReference type="ARBA" id="ARBA00022670"/>
    </source>
</evidence>
<evidence type="ECO:0000259" key="4">
    <source>
        <dbReference type="Pfam" id="PF07687"/>
    </source>
</evidence>
<keyword evidence="2" id="KW-0479">Metal-binding</keyword>
<dbReference type="HOGENOM" id="CLU_029469_2_0_11"/>
<accession>A9WML1</accession>
<dbReference type="GO" id="GO:0006508">
    <property type="term" value="P:proteolysis"/>
    <property type="evidence" value="ECO:0007669"/>
    <property type="project" value="UniProtKB-KW"/>
</dbReference>
<dbReference type="PANTHER" id="PTHR43270:SF12">
    <property type="entry name" value="SUCCINYL-DIAMINOPIMELATE DESUCCINYLASE"/>
    <property type="match status" value="1"/>
</dbReference>
<reference evidence="6" key="1">
    <citation type="journal article" date="2008" name="J. Bacteriol.">
        <title>Genome sequence of the fish pathogen Renibacterium salmoninarum suggests reductive evolution away from an environmental Arthrobacter ancestor.</title>
        <authorList>
            <person name="Wiens G.D."/>
            <person name="Rockey D.D."/>
            <person name="Wu Z."/>
            <person name="Chang J."/>
            <person name="Levy R."/>
            <person name="Crane S."/>
            <person name="Chen D.S."/>
            <person name="Capri G.R."/>
            <person name="Burnett J.R."/>
            <person name="Sudheesh P.S."/>
            <person name="Schipma M.J."/>
            <person name="Burd H."/>
            <person name="Bhattacharyya A."/>
            <person name="Rhodes L.D."/>
            <person name="Kaul R."/>
            <person name="Strom M.S."/>
        </authorList>
    </citation>
    <scope>NUCLEOTIDE SEQUENCE [LARGE SCALE GENOMIC DNA]</scope>
    <source>
        <strain evidence="6">ATCC 33209 / DSM 20767 / JCM 11484 / NBRC 15589 / NCIMB 2235</strain>
    </source>
</reference>
<keyword evidence="6" id="KW-1185">Reference proteome</keyword>
<dbReference type="STRING" id="288705.RSal33209_1586"/>
<dbReference type="eggNOG" id="COG0624">
    <property type="taxonomic scope" value="Bacteria"/>
</dbReference>
<dbReference type="EMBL" id="CP000910">
    <property type="protein sequence ID" value="ABY23322.1"/>
    <property type="molecule type" value="Genomic_DNA"/>
</dbReference>
<evidence type="ECO:0000256" key="3">
    <source>
        <dbReference type="ARBA" id="ARBA00022801"/>
    </source>
</evidence>
<name>A9WML1_RENSM</name>
<dbReference type="GO" id="GO:0008233">
    <property type="term" value="F:peptidase activity"/>
    <property type="evidence" value="ECO:0007669"/>
    <property type="project" value="UniProtKB-KW"/>
</dbReference>
<gene>
    <name evidence="5" type="ordered locus">RSal33209_1586</name>
</gene>
<dbReference type="SUPFAM" id="SSF53187">
    <property type="entry name" value="Zn-dependent exopeptidases"/>
    <property type="match status" value="1"/>
</dbReference>
<dbReference type="Pfam" id="PF07687">
    <property type="entry name" value="M20_dimer"/>
    <property type="match status" value="1"/>
</dbReference>